<dbReference type="AlphaFoldDB" id="A0A2V1HM56"/>
<protein>
    <recommendedName>
        <fullName evidence="4">CcmD family protein</fullName>
    </recommendedName>
</protein>
<reference evidence="2 3" key="1">
    <citation type="submission" date="2018-05" db="EMBL/GenBank/DDBJ databases">
        <title>Amnibacterium sp. M8JJ-5, whole genome shotgun sequence.</title>
        <authorList>
            <person name="Tuo L."/>
        </authorList>
    </citation>
    <scope>NUCLEOTIDE SEQUENCE [LARGE SCALE GENOMIC DNA]</scope>
    <source>
        <strain evidence="2 3">M8JJ-5</strain>
    </source>
</reference>
<keyword evidence="1" id="KW-0472">Membrane</keyword>
<gene>
    <name evidence="2" type="ORF">DDQ50_07905</name>
</gene>
<evidence type="ECO:0008006" key="4">
    <source>
        <dbReference type="Google" id="ProtNLM"/>
    </source>
</evidence>
<name>A0A2V1HM56_9MICO</name>
<keyword evidence="3" id="KW-1185">Reference proteome</keyword>
<dbReference type="Proteomes" id="UP000244893">
    <property type="component" value="Unassembled WGS sequence"/>
</dbReference>
<organism evidence="2 3">
    <name type="scientific">Amnibacterium flavum</name>
    <dbReference type="NCBI Taxonomy" id="2173173"/>
    <lineage>
        <taxon>Bacteria</taxon>
        <taxon>Bacillati</taxon>
        <taxon>Actinomycetota</taxon>
        <taxon>Actinomycetes</taxon>
        <taxon>Micrococcales</taxon>
        <taxon>Microbacteriaceae</taxon>
        <taxon>Amnibacterium</taxon>
    </lineage>
</organism>
<accession>A0A2V1HM56</accession>
<evidence type="ECO:0000313" key="2">
    <source>
        <dbReference type="EMBL" id="PVZ93716.1"/>
    </source>
</evidence>
<feature type="transmembrane region" description="Helical" evidence="1">
    <location>
        <begin position="30"/>
        <end position="51"/>
    </location>
</feature>
<dbReference type="OrthoDB" id="3830620at2"/>
<keyword evidence="1" id="KW-0812">Transmembrane</keyword>
<sequence length="84" mass="9396">MRPVLHAALYLAALAPTPSPTPELDENLITPGPIGFLFIFLIAVAAVLLIVDMTRRVRRVRYRAEVREEIEREQAAKSGDDTPR</sequence>
<evidence type="ECO:0000313" key="3">
    <source>
        <dbReference type="Proteomes" id="UP000244893"/>
    </source>
</evidence>
<dbReference type="EMBL" id="QEOP01000002">
    <property type="protein sequence ID" value="PVZ93716.1"/>
    <property type="molecule type" value="Genomic_DNA"/>
</dbReference>
<keyword evidence="1" id="KW-1133">Transmembrane helix</keyword>
<evidence type="ECO:0000256" key="1">
    <source>
        <dbReference type="SAM" id="Phobius"/>
    </source>
</evidence>
<comment type="caution">
    <text evidence="2">The sequence shown here is derived from an EMBL/GenBank/DDBJ whole genome shotgun (WGS) entry which is preliminary data.</text>
</comment>
<proteinExistence type="predicted"/>